<dbReference type="GeneID" id="109129102"/>
<proteinExistence type="predicted"/>
<accession>A0ABM1QZT5</accession>
<dbReference type="RefSeq" id="XP_019092273.1">
    <property type="nucleotide sequence ID" value="XM_019236728.1"/>
</dbReference>
<dbReference type="InterPro" id="IPR006527">
    <property type="entry name" value="F-box-assoc_dom_typ1"/>
</dbReference>
<evidence type="ECO:0000259" key="1">
    <source>
        <dbReference type="Pfam" id="PF07734"/>
    </source>
</evidence>
<organism evidence="2 3">
    <name type="scientific">Camelina sativa</name>
    <name type="common">False flax</name>
    <name type="synonym">Myagrum sativum</name>
    <dbReference type="NCBI Taxonomy" id="90675"/>
    <lineage>
        <taxon>Eukaryota</taxon>
        <taxon>Viridiplantae</taxon>
        <taxon>Streptophyta</taxon>
        <taxon>Embryophyta</taxon>
        <taxon>Tracheophyta</taxon>
        <taxon>Spermatophyta</taxon>
        <taxon>Magnoliopsida</taxon>
        <taxon>eudicotyledons</taxon>
        <taxon>Gunneridae</taxon>
        <taxon>Pentapetalae</taxon>
        <taxon>rosids</taxon>
        <taxon>malvids</taxon>
        <taxon>Brassicales</taxon>
        <taxon>Brassicaceae</taxon>
        <taxon>Camelineae</taxon>
        <taxon>Camelina</taxon>
    </lineage>
</organism>
<dbReference type="Pfam" id="PF07734">
    <property type="entry name" value="FBA_1"/>
    <property type="match status" value="1"/>
</dbReference>
<keyword evidence="2" id="KW-1185">Reference proteome</keyword>
<dbReference type="Proteomes" id="UP000694864">
    <property type="component" value="Chromosome 15"/>
</dbReference>
<feature type="domain" description="F-box associated beta-propeller type 1" evidence="1">
    <location>
        <begin position="8"/>
        <end position="174"/>
    </location>
</feature>
<evidence type="ECO:0000313" key="3">
    <source>
        <dbReference type="RefSeq" id="XP_019092273.1"/>
    </source>
</evidence>
<sequence>MKQIRCLNPNHRGVSVNGNTYWVTNKRSEGYHKYLLCYMSLPQPFTYVVAALSVIREEQLCLVGYLDYDAELEELHVWGTTSIGEVMSWSKFFTVKTNWSCKQLLFADGMMSFLADEQEKVLVCCNNGNRYKFIYTVAVGETNHIQYVDNRVCVTMSRSYCSILLNYVPSLAQI</sequence>
<name>A0ABM1QZT5_CAMSA</name>
<protein>
    <submittedName>
        <fullName evidence="3">F-box protein At3g23260</fullName>
    </submittedName>
</protein>
<evidence type="ECO:0000313" key="2">
    <source>
        <dbReference type="Proteomes" id="UP000694864"/>
    </source>
</evidence>
<reference evidence="3" key="2">
    <citation type="submission" date="2025-08" db="UniProtKB">
        <authorList>
            <consortium name="RefSeq"/>
        </authorList>
    </citation>
    <scope>IDENTIFICATION</scope>
    <source>
        <tissue evidence="3">Leaf</tissue>
    </source>
</reference>
<reference evidence="2" key="1">
    <citation type="journal article" date="2014" name="Nat. Commun.">
        <title>The emerging biofuel crop Camelina sativa retains a highly undifferentiated hexaploid genome structure.</title>
        <authorList>
            <person name="Kagale S."/>
            <person name="Koh C."/>
            <person name="Nixon J."/>
            <person name="Bollina V."/>
            <person name="Clarke W.E."/>
            <person name="Tuteja R."/>
            <person name="Spillane C."/>
            <person name="Robinson S.J."/>
            <person name="Links M.G."/>
            <person name="Clarke C."/>
            <person name="Higgins E.E."/>
            <person name="Huebert T."/>
            <person name="Sharpe A.G."/>
            <person name="Parkin I.A."/>
        </authorList>
    </citation>
    <scope>NUCLEOTIDE SEQUENCE [LARGE SCALE GENOMIC DNA]</scope>
    <source>
        <strain evidence="2">cv. DH55</strain>
    </source>
</reference>
<gene>
    <name evidence="3" type="primary">LOC109129102</name>
</gene>